<evidence type="ECO:0000256" key="8">
    <source>
        <dbReference type="ARBA" id="ARBA00048141"/>
    </source>
</evidence>
<dbReference type="InterPro" id="IPR001048">
    <property type="entry name" value="Asp/Glu/Uridylate_kinase"/>
</dbReference>
<sequence>MKKLNIIKVGGNIIDDELKLAQFTKNLSLLEEPFILIHGGGKLATDLAEKLNIPQQLVDGRRITSADTLKIATMTYAGFINKNIVAQLQQYNVNSIGLSGADGNLILSKQRDKHPIDFGYVGDITKESINITLLKNLIDLQLTPIICAITHDKKGQLLNTNADEIANTVACSLSESFDVELIYCFEKNGVLLNPEDDNSVIEQLNEVAFLSLKEKGIINKGMLPKLENCFNALKEGVTQVGIINASNIVNFITKSTSNGTQIK</sequence>
<comment type="function">
    <text evidence="9">Catalyzes the ATP-dependent phosphorylation of N-acetyl-L-glutamate.</text>
</comment>
<gene>
    <name evidence="9 11" type="primary">argB</name>
    <name evidence="11" type="ORF">ACFS5J_12710</name>
</gene>
<evidence type="ECO:0000256" key="5">
    <source>
        <dbReference type="ARBA" id="ARBA00022741"/>
    </source>
</evidence>
<dbReference type="PANTHER" id="PTHR23342">
    <property type="entry name" value="N-ACETYLGLUTAMATE SYNTHASE"/>
    <property type="match status" value="1"/>
</dbReference>
<evidence type="ECO:0000313" key="12">
    <source>
        <dbReference type="Proteomes" id="UP001597534"/>
    </source>
</evidence>
<dbReference type="NCBIfam" id="TIGR00761">
    <property type="entry name" value="argB"/>
    <property type="match status" value="1"/>
</dbReference>
<evidence type="ECO:0000256" key="9">
    <source>
        <dbReference type="HAMAP-Rule" id="MF_00082"/>
    </source>
</evidence>
<comment type="subcellular location">
    <subcellularLocation>
        <location evidence="9">Cytoplasm</location>
    </subcellularLocation>
</comment>
<dbReference type="Gene3D" id="3.40.1160.10">
    <property type="entry name" value="Acetylglutamate kinase-like"/>
    <property type="match status" value="1"/>
</dbReference>
<dbReference type="Pfam" id="PF00696">
    <property type="entry name" value="AA_kinase"/>
    <property type="match status" value="1"/>
</dbReference>
<dbReference type="HAMAP" id="MF_00082">
    <property type="entry name" value="ArgB"/>
    <property type="match status" value="1"/>
</dbReference>
<feature type="site" description="Transition state stabilizer" evidence="9">
    <location>
        <position position="225"/>
    </location>
</feature>
<comment type="similarity">
    <text evidence="9">Belongs to the acetylglutamate kinase family. ArgB subfamily.</text>
</comment>
<keyword evidence="12" id="KW-1185">Reference proteome</keyword>
<keyword evidence="6 9" id="KW-0418">Kinase</keyword>
<organism evidence="11 12">
    <name type="scientific">Flavobacterium chuncheonense</name>
    <dbReference type="NCBI Taxonomy" id="2026653"/>
    <lineage>
        <taxon>Bacteria</taxon>
        <taxon>Pseudomonadati</taxon>
        <taxon>Bacteroidota</taxon>
        <taxon>Flavobacteriia</taxon>
        <taxon>Flavobacteriales</taxon>
        <taxon>Flavobacteriaceae</taxon>
        <taxon>Flavobacterium</taxon>
    </lineage>
</organism>
<feature type="domain" description="Aspartate/glutamate/uridylate kinase" evidence="10">
    <location>
        <begin position="4"/>
        <end position="244"/>
    </location>
</feature>
<reference evidence="12" key="1">
    <citation type="journal article" date="2019" name="Int. J. Syst. Evol. Microbiol.">
        <title>The Global Catalogue of Microorganisms (GCM) 10K type strain sequencing project: providing services to taxonomists for standard genome sequencing and annotation.</title>
        <authorList>
            <consortium name="The Broad Institute Genomics Platform"/>
            <consortium name="The Broad Institute Genome Sequencing Center for Infectious Disease"/>
            <person name="Wu L."/>
            <person name="Ma J."/>
        </authorList>
    </citation>
    <scope>NUCLEOTIDE SEQUENCE [LARGE SCALE GENOMIC DNA]</scope>
    <source>
        <strain evidence="12">KCTC 22671</strain>
    </source>
</reference>
<evidence type="ECO:0000313" key="11">
    <source>
        <dbReference type="EMBL" id="MFD2892874.1"/>
    </source>
</evidence>
<evidence type="ECO:0000256" key="7">
    <source>
        <dbReference type="ARBA" id="ARBA00022840"/>
    </source>
</evidence>
<dbReference type="GO" id="GO:0003991">
    <property type="term" value="F:acetylglutamate kinase activity"/>
    <property type="evidence" value="ECO:0007669"/>
    <property type="project" value="UniProtKB-EC"/>
</dbReference>
<keyword evidence="3 9" id="KW-0028">Amino-acid biosynthesis</keyword>
<dbReference type="InterPro" id="IPR004662">
    <property type="entry name" value="AcgluKinase_fam"/>
</dbReference>
<name>A0ABW5YPA2_9FLAO</name>
<feature type="binding site" evidence="9">
    <location>
        <position position="62"/>
    </location>
    <ligand>
        <name>substrate</name>
    </ligand>
</feature>
<dbReference type="CDD" id="cd04238">
    <property type="entry name" value="AAK_NAGK-like"/>
    <property type="match status" value="1"/>
</dbReference>
<comment type="catalytic activity">
    <reaction evidence="8 9">
        <text>N-acetyl-L-glutamate + ATP = N-acetyl-L-glutamyl 5-phosphate + ADP</text>
        <dbReference type="Rhea" id="RHEA:14629"/>
        <dbReference type="ChEBI" id="CHEBI:30616"/>
        <dbReference type="ChEBI" id="CHEBI:44337"/>
        <dbReference type="ChEBI" id="CHEBI:57936"/>
        <dbReference type="ChEBI" id="CHEBI:456216"/>
        <dbReference type="EC" id="2.7.2.8"/>
    </reaction>
</comment>
<dbReference type="Proteomes" id="UP001597534">
    <property type="component" value="Unassembled WGS sequence"/>
</dbReference>
<evidence type="ECO:0000256" key="6">
    <source>
        <dbReference type="ARBA" id="ARBA00022777"/>
    </source>
</evidence>
<evidence type="ECO:0000256" key="1">
    <source>
        <dbReference type="ARBA" id="ARBA00004828"/>
    </source>
</evidence>
<feature type="binding site" evidence="9">
    <location>
        <begin position="40"/>
        <end position="41"/>
    </location>
    <ligand>
        <name>substrate</name>
    </ligand>
</feature>
<evidence type="ECO:0000256" key="3">
    <source>
        <dbReference type="ARBA" id="ARBA00022605"/>
    </source>
</evidence>
<comment type="pathway">
    <text evidence="1 9">Amino-acid biosynthesis; L-arginine biosynthesis; N(2)-acetyl-L-ornithine from L-glutamate: step 2/4.</text>
</comment>
<dbReference type="InterPro" id="IPR036393">
    <property type="entry name" value="AceGlu_kinase-like_sf"/>
</dbReference>
<dbReference type="RefSeq" id="WP_379812603.1">
    <property type="nucleotide sequence ID" value="NZ_JBHUPC010000020.1"/>
</dbReference>
<protein>
    <recommendedName>
        <fullName evidence="9">Acetylglutamate kinase</fullName>
        <ecNumber evidence="9">2.7.2.8</ecNumber>
    </recommendedName>
    <alternativeName>
        <fullName evidence="9">N-acetyl-L-glutamate 5-phosphotransferase</fullName>
    </alternativeName>
    <alternativeName>
        <fullName evidence="9">NAG kinase</fullName>
        <shortName evidence="9">NAGK</shortName>
    </alternativeName>
</protein>
<dbReference type="EC" id="2.7.2.8" evidence="9"/>
<keyword evidence="4 9" id="KW-0808">Transferase</keyword>
<dbReference type="PANTHER" id="PTHR23342:SF0">
    <property type="entry name" value="N-ACETYLGLUTAMATE SYNTHASE, MITOCHONDRIAL"/>
    <property type="match status" value="1"/>
</dbReference>
<dbReference type="InterPro" id="IPR037528">
    <property type="entry name" value="ArgB"/>
</dbReference>
<feature type="binding site" evidence="9">
    <location>
        <position position="159"/>
    </location>
    <ligand>
        <name>substrate</name>
    </ligand>
</feature>
<keyword evidence="5 9" id="KW-0547">Nucleotide-binding</keyword>
<dbReference type="PIRSF" id="PIRSF000728">
    <property type="entry name" value="NAGK"/>
    <property type="match status" value="1"/>
</dbReference>
<accession>A0ABW5YPA2</accession>
<keyword evidence="7 9" id="KW-0067">ATP-binding</keyword>
<feature type="site" description="Transition state stabilizer" evidence="9">
    <location>
        <position position="8"/>
    </location>
</feature>
<dbReference type="SUPFAM" id="SSF53633">
    <property type="entry name" value="Carbamate kinase-like"/>
    <property type="match status" value="1"/>
</dbReference>
<dbReference type="EMBL" id="JBHUPC010000020">
    <property type="protein sequence ID" value="MFD2892874.1"/>
    <property type="molecule type" value="Genomic_DNA"/>
</dbReference>
<proteinExistence type="inferred from homology"/>
<evidence type="ECO:0000256" key="4">
    <source>
        <dbReference type="ARBA" id="ARBA00022679"/>
    </source>
</evidence>
<keyword evidence="9" id="KW-0963">Cytoplasm</keyword>
<keyword evidence="2 9" id="KW-0055">Arginine biosynthesis</keyword>
<evidence type="ECO:0000256" key="2">
    <source>
        <dbReference type="ARBA" id="ARBA00022571"/>
    </source>
</evidence>
<evidence type="ECO:0000259" key="10">
    <source>
        <dbReference type="Pfam" id="PF00696"/>
    </source>
</evidence>
<comment type="caution">
    <text evidence="11">The sequence shown here is derived from an EMBL/GenBank/DDBJ whole genome shotgun (WGS) entry which is preliminary data.</text>
</comment>